<organism evidence="2 3">
    <name type="scientific">Stutzerimonas zhaodongensis</name>
    <dbReference type="NCBI Taxonomy" id="1176257"/>
    <lineage>
        <taxon>Bacteria</taxon>
        <taxon>Pseudomonadati</taxon>
        <taxon>Pseudomonadota</taxon>
        <taxon>Gammaproteobacteria</taxon>
        <taxon>Pseudomonadales</taxon>
        <taxon>Pseudomonadaceae</taxon>
        <taxon>Stutzerimonas</taxon>
    </lineage>
</organism>
<reference evidence="2 3" key="1">
    <citation type="submission" date="2018-10" db="EMBL/GenBank/DDBJ databases">
        <title>Pseudomonas zhaodongensis NEAU-ST5-21(T) genome.</title>
        <authorList>
            <person name="Peng J."/>
            <person name="Liu Z.-P."/>
        </authorList>
    </citation>
    <scope>NUCLEOTIDE SEQUENCE [LARGE SCALE GENOMIC DNA]</scope>
    <source>
        <strain evidence="2 3">NEAU-ST5-21</strain>
    </source>
</reference>
<keyword evidence="3" id="KW-1185">Reference proteome</keyword>
<evidence type="ECO:0000313" key="3">
    <source>
        <dbReference type="Proteomes" id="UP000269774"/>
    </source>
</evidence>
<dbReference type="Pfam" id="PF14341">
    <property type="entry name" value="PilX_N"/>
    <property type="match status" value="1"/>
</dbReference>
<feature type="domain" description="Type 4 fimbrial biogenesis protein PilX N-terminal" evidence="1">
    <location>
        <begin position="12"/>
        <end position="62"/>
    </location>
</feature>
<dbReference type="RefSeq" id="WP_122165975.1">
    <property type="nucleotide sequence ID" value="NZ_JAMOIB010000017.1"/>
</dbReference>
<sequence>MRNGSFSQSKQRGAVLLVALIMLLLLTVLGAAAMRDTNLQERMAGNMRDQSLAFQAAEAALRFAEQEVRTDYANLISDTKYPIDNRIGNTVVPPTVVTFNGFTGEVASKPTYTITRLPHPGQLDMQNMVNSTTAGGDSLAAGESLILDFVLVRIEATGTGASPDSKVTLRSLYFVEE</sequence>
<name>A0A3M2HXF3_9GAMM</name>
<evidence type="ECO:0000259" key="1">
    <source>
        <dbReference type="Pfam" id="PF14341"/>
    </source>
</evidence>
<dbReference type="InterPro" id="IPR025746">
    <property type="entry name" value="PilX_N_dom"/>
</dbReference>
<protein>
    <submittedName>
        <fullName evidence="2">Pilus assembly protein PilX</fullName>
    </submittedName>
</protein>
<comment type="caution">
    <text evidence="2">The sequence shown here is derived from an EMBL/GenBank/DDBJ whole genome shotgun (WGS) entry which is preliminary data.</text>
</comment>
<gene>
    <name evidence="2" type="ORF">EA797_13555</name>
</gene>
<dbReference type="OrthoDB" id="5298746at2"/>
<proteinExistence type="predicted"/>
<dbReference type="AlphaFoldDB" id="A0A3M2HXF3"/>
<evidence type="ECO:0000313" key="2">
    <source>
        <dbReference type="EMBL" id="RMH90504.1"/>
    </source>
</evidence>
<dbReference type="EMBL" id="RFFM01000002">
    <property type="protein sequence ID" value="RMH90504.1"/>
    <property type="molecule type" value="Genomic_DNA"/>
</dbReference>
<accession>A0A3M2HXF3</accession>
<dbReference type="Proteomes" id="UP000269774">
    <property type="component" value="Unassembled WGS sequence"/>
</dbReference>